<evidence type="ECO:0000313" key="12">
    <source>
        <dbReference type="Proteomes" id="UP000318943"/>
    </source>
</evidence>
<evidence type="ECO:0000256" key="1">
    <source>
        <dbReference type="ARBA" id="ARBA00022485"/>
    </source>
</evidence>
<comment type="function">
    <text evidence="9">Catalyzes the conversion of epoxyqueuosine (oQ) to queuosine (Q), which is a hypermodified base found in the wobble positions of tRNA(Asp), tRNA(Asn), tRNA(His) and tRNA(Tyr).</text>
</comment>
<dbReference type="Pfam" id="PF13484">
    <property type="entry name" value="Fer4_16"/>
    <property type="match status" value="1"/>
</dbReference>
<evidence type="ECO:0000256" key="2">
    <source>
        <dbReference type="ARBA" id="ARBA00022490"/>
    </source>
</evidence>
<keyword evidence="1 9" id="KW-0004">4Fe-4S</keyword>
<dbReference type="PANTHER" id="PTHR30002">
    <property type="entry name" value="EPOXYQUEUOSINE REDUCTASE"/>
    <property type="match status" value="1"/>
</dbReference>
<dbReference type="NCBIfam" id="TIGR00276">
    <property type="entry name" value="tRNA epoxyqueuosine(34) reductase QueG"/>
    <property type="match status" value="1"/>
</dbReference>
<keyword evidence="12" id="KW-1185">Reference proteome</keyword>
<feature type="binding site" evidence="9">
    <location>
        <position position="262"/>
    </location>
    <ligand>
        <name>[4Fe-4S] cluster</name>
        <dbReference type="ChEBI" id="CHEBI:49883"/>
        <label>2</label>
    </ligand>
</feature>
<feature type="binding site" evidence="9">
    <location>
        <position position="258"/>
    </location>
    <ligand>
        <name>[4Fe-4S] cluster</name>
        <dbReference type="ChEBI" id="CHEBI:49883"/>
        <label>1</label>
    </ligand>
</feature>
<feature type="binding site" evidence="9">
    <location>
        <position position="222"/>
    </location>
    <ligand>
        <name>cob(II)alamin</name>
        <dbReference type="ChEBI" id="CHEBI:16304"/>
    </ligand>
</feature>
<comment type="caution">
    <text evidence="11">The sequence shown here is derived from an EMBL/GenBank/DDBJ whole genome shotgun (WGS) entry which is preliminary data.</text>
</comment>
<dbReference type="SUPFAM" id="SSF46548">
    <property type="entry name" value="alpha-helical ferredoxin"/>
    <property type="match status" value="1"/>
</dbReference>
<dbReference type="Pfam" id="PF08331">
    <property type="entry name" value="QueG_DUF1730"/>
    <property type="match status" value="1"/>
</dbReference>
<keyword evidence="5 9" id="KW-0671">Queuosine biosynthesis</keyword>
<keyword evidence="9" id="KW-0846">Cobalamin</keyword>
<dbReference type="PROSITE" id="PS51379">
    <property type="entry name" value="4FE4S_FER_2"/>
    <property type="match status" value="1"/>
</dbReference>
<dbReference type="EMBL" id="VCIZ01000004">
    <property type="protein sequence ID" value="TSP13022.1"/>
    <property type="molecule type" value="Genomic_DNA"/>
</dbReference>
<keyword evidence="2 9" id="KW-0963">Cytoplasm</keyword>
<protein>
    <recommendedName>
        <fullName evidence="9">Epoxyqueuosine reductase</fullName>
        <ecNumber evidence="9">1.17.99.6</ecNumber>
    </recommendedName>
    <alternativeName>
        <fullName evidence="9">Queuosine biosynthesis protein QueG</fullName>
    </alternativeName>
</protein>
<feature type="binding site" evidence="9">
    <location>
        <position position="278"/>
    </location>
    <ligand>
        <name>[4Fe-4S] cluster</name>
        <dbReference type="ChEBI" id="CHEBI:49883"/>
        <label>2</label>
    </ligand>
</feature>
<feature type="binding site" evidence="9">
    <location>
        <position position="312"/>
    </location>
    <ligand>
        <name>[4Fe-4S] cluster</name>
        <dbReference type="ChEBI" id="CHEBI:49883"/>
        <label>1</label>
    </ligand>
</feature>
<keyword evidence="3 9" id="KW-0819">tRNA processing</keyword>
<comment type="cofactor">
    <cofactor evidence="9">
        <name>cob(II)alamin</name>
        <dbReference type="ChEBI" id="CHEBI:16304"/>
    </cofactor>
</comment>
<dbReference type="Gene3D" id="3.30.70.20">
    <property type="match status" value="1"/>
</dbReference>
<dbReference type="Proteomes" id="UP000318943">
    <property type="component" value="Unassembled WGS sequence"/>
</dbReference>
<feature type="binding site" evidence="9">
    <location>
        <position position="287"/>
    </location>
    <ligand>
        <name>tRNA</name>
        <dbReference type="ChEBI" id="CHEBI:17843"/>
    </ligand>
</feature>
<keyword evidence="9" id="KW-0170">Cobalt</keyword>
<evidence type="ECO:0000256" key="3">
    <source>
        <dbReference type="ARBA" id="ARBA00022694"/>
    </source>
</evidence>
<dbReference type="InterPro" id="IPR013542">
    <property type="entry name" value="QueG_DUF1730"/>
</dbReference>
<comment type="similarity">
    <text evidence="9">Belongs to the QueG family.</text>
</comment>
<comment type="subunit">
    <text evidence="9">Monomer.</text>
</comment>
<comment type="pathway">
    <text evidence="9">tRNA modification; tRNA-queuosine biosynthesis.</text>
</comment>
<dbReference type="InterPro" id="IPR017900">
    <property type="entry name" value="4Fe4S_Fe_S_CS"/>
</dbReference>
<dbReference type="HAMAP" id="MF_00916">
    <property type="entry name" value="QueG"/>
    <property type="match status" value="1"/>
</dbReference>
<evidence type="ECO:0000256" key="6">
    <source>
        <dbReference type="ARBA" id="ARBA00023002"/>
    </source>
</evidence>
<feature type="binding site" evidence="9">
    <location>
        <begin position="305"/>
        <end position="306"/>
    </location>
    <ligand>
        <name>cob(II)alamin</name>
        <dbReference type="ChEBI" id="CHEBI:16304"/>
    </ligand>
</feature>
<feature type="binding site" evidence="9">
    <location>
        <position position="233"/>
    </location>
    <ligand>
        <name>cob(II)alamin</name>
        <dbReference type="ChEBI" id="CHEBI:16304"/>
    </ligand>
</feature>
<dbReference type="PANTHER" id="PTHR30002:SF4">
    <property type="entry name" value="EPOXYQUEUOSINE REDUCTASE"/>
    <property type="match status" value="1"/>
</dbReference>
<evidence type="ECO:0000259" key="10">
    <source>
        <dbReference type="PROSITE" id="PS51379"/>
    </source>
</evidence>
<sequence>MACTATASAAPNRAVAASSGSVRMRSSSRGIAYNSGMIDVAAPAPTEISPQAPPDLAALAQSMRAWGAALGFDAIRIADVDLRHAEAGLLAWLQAGYHGDMDYMANHGTRRARPAELVPGTVRAIVARMPYLPAGGADKGPDDWRGHELARLDDPSTAVLSLYARGRDYHKVLRNRLQQLAARIEQAIGPFGYRVFTDSAPVMEVALASQGGLGWRGKHTLLLDRDGGSMFFLGEILVDLPLPADAPETPHCGNCRRCIDICPTAAILEPYRLDARRCISYLTIEHKGPIPEEFRAPMGNRVYGCDDCQLACPWNKFAHRATLPDFDVRNGFDAPDMVDLFDWTEAEFNQRLEGSPIRRIGHERWLRNLAVGLGNSLRAASGTDPALAGRIRAALRGRQDTATPLVREHIDWALAQDPSPTSAS</sequence>
<feature type="binding site" evidence="9">
    <location>
        <position position="111"/>
    </location>
    <ligand>
        <name>cob(II)alamin</name>
        <dbReference type="ChEBI" id="CHEBI:16304"/>
    </ligand>
</feature>
<feature type="binding site" evidence="9">
    <location>
        <position position="198"/>
    </location>
    <ligand>
        <name>cob(II)alamin</name>
        <dbReference type="ChEBI" id="CHEBI:16304"/>
    </ligand>
</feature>
<comment type="caution">
    <text evidence="9">Lacks conserved residue(s) required for the propagation of feature annotation.</text>
</comment>
<feature type="binding site" evidence="9">
    <location>
        <position position="308"/>
    </location>
    <ligand>
        <name>[4Fe-4S] cluster</name>
        <dbReference type="ChEBI" id="CHEBI:49883"/>
        <label>2</label>
    </ligand>
</feature>
<dbReference type="InterPro" id="IPR017896">
    <property type="entry name" value="4Fe4S_Fe-S-bd"/>
</dbReference>
<gene>
    <name evidence="9 11" type="primary">queG</name>
    <name evidence="11" type="ORF">FGG12_08925</name>
</gene>
<feature type="binding site" evidence="9">
    <location>
        <position position="252"/>
    </location>
    <ligand>
        <name>[4Fe-4S] cluster</name>
        <dbReference type="ChEBI" id="CHEBI:49883"/>
        <label>1</label>
    </ligand>
</feature>
<feature type="binding site" evidence="9">
    <location>
        <position position="255"/>
    </location>
    <ligand>
        <name>[4Fe-4S] cluster</name>
        <dbReference type="ChEBI" id="CHEBI:49883"/>
        <label>1</label>
    </ligand>
</feature>
<feature type="domain" description="4Fe-4S ferredoxin-type" evidence="10">
    <location>
        <begin position="240"/>
        <end position="272"/>
    </location>
</feature>
<keyword evidence="6 9" id="KW-0560">Oxidoreductase</keyword>
<evidence type="ECO:0000256" key="4">
    <source>
        <dbReference type="ARBA" id="ARBA00022723"/>
    </source>
</evidence>
<keyword evidence="4 9" id="KW-0479">Metal-binding</keyword>
<feature type="active site" description="Proton donor" evidence="9">
    <location>
        <position position="198"/>
    </location>
</feature>
<feature type="binding site" evidence="9">
    <location>
        <position position="305"/>
    </location>
    <ligand>
        <name>[4Fe-4S] cluster</name>
        <dbReference type="ChEBI" id="CHEBI:49883"/>
        <label>2</label>
    </ligand>
</feature>
<dbReference type="GO" id="GO:0052693">
    <property type="term" value="F:epoxyqueuosine reductase activity"/>
    <property type="evidence" value="ECO:0007669"/>
    <property type="project" value="UniProtKB-EC"/>
</dbReference>
<dbReference type="InterPro" id="IPR004453">
    <property type="entry name" value="QueG"/>
</dbReference>
<evidence type="ECO:0000313" key="11">
    <source>
        <dbReference type="EMBL" id="TSP13022.1"/>
    </source>
</evidence>
<comment type="catalytic activity">
    <reaction evidence="9">
        <text>epoxyqueuosine(34) in tRNA + AH2 = queuosine(34) in tRNA + A + H2O</text>
        <dbReference type="Rhea" id="RHEA:32159"/>
        <dbReference type="Rhea" id="RHEA-COMP:18571"/>
        <dbReference type="Rhea" id="RHEA-COMP:18582"/>
        <dbReference type="ChEBI" id="CHEBI:13193"/>
        <dbReference type="ChEBI" id="CHEBI:15377"/>
        <dbReference type="ChEBI" id="CHEBI:17499"/>
        <dbReference type="ChEBI" id="CHEBI:194431"/>
        <dbReference type="ChEBI" id="CHEBI:194443"/>
        <dbReference type="EC" id="1.17.99.6"/>
    </reaction>
</comment>
<comment type="subcellular location">
    <subcellularLocation>
        <location evidence="9">Cytoplasm</location>
    </subcellularLocation>
</comment>
<dbReference type="PROSITE" id="PS00198">
    <property type="entry name" value="4FE4S_FER_1"/>
    <property type="match status" value="1"/>
</dbReference>
<evidence type="ECO:0000256" key="9">
    <source>
        <dbReference type="HAMAP-Rule" id="MF_00916"/>
    </source>
</evidence>
<dbReference type="EC" id="1.17.99.6" evidence="9"/>
<evidence type="ECO:0000256" key="7">
    <source>
        <dbReference type="ARBA" id="ARBA00023004"/>
    </source>
</evidence>
<reference evidence="11 12" key="1">
    <citation type="submission" date="2019-05" db="EMBL/GenBank/DDBJ databases">
        <title>Whole genome sequence analysis of Cupriavidus campinensis S14E4C strain.</title>
        <authorList>
            <person name="Abbaszade G."/>
            <person name="Szabo A."/>
            <person name="Toumi M."/>
            <person name="Toth E."/>
        </authorList>
    </citation>
    <scope>NUCLEOTIDE SEQUENCE [LARGE SCALE GENOMIC DNA]</scope>
    <source>
        <strain evidence="11 12">S14E4C</strain>
    </source>
</reference>
<proteinExistence type="inferred from homology"/>
<evidence type="ECO:0000256" key="5">
    <source>
        <dbReference type="ARBA" id="ARBA00022785"/>
    </source>
</evidence>
<comment type="cofactor">
    <cofactor evidence="9">
        <name>[4Fe-4S] cluster</name>
        <dbReference type="ChEBI" id="CHEBI:49883"/>
    </cofactor>
    <text evidence="9">Binds 2 [4Fe-4S] clusters per monomer.</text>
</comment>
<feature type="binding site" evidence="9">
    <location>
        <position position="280"/>
    </location>
    <ligand>
        <name>cob(II)alamin</name>
        <dbReference type="ChEBI" id="CHEBI:16304"/>
    </ligand>
</feature>
<keyword evidence="7 9" id="KW-0408">Iron</keyword>
<name>A0ABY3EPX6_9BURK</name>
<evidence type="ECO:0000256" key="8">
    <source>
        <dbReference type="ARBA" id="ARBA00023014"/>
    </source>
</evidence>
<accession>A0ABY3EPX6</accession>
<organism evidence="11 12">
    <name type="scientific">Cupriavidus campinensis</name>
    <dbReference type="NCBI Taxonomy" id="151783"/>
    <lineage>
        <taxon>Bacteria</taxon>
        <taxon>Pseudomonadati</taxon>
        <taxon>Pseudomonadota</taxon>
        <taxon>Betaproteobacteria</taxon>
        <taxon>Burkholderiales</taxon>
        <taxon>Burkholderiaceae</taxon>
        <taxon>Cupriavidus</taxon>
    </lineage>
</organism>
<keyword evidence="8 9" id="KW-0411">Iron-sulfur</keyword>